<dbReference type="EMBL" id="JAEDXG010000013">
    <property type="protein sequence ID" value="MBH9697773.1"/>
    <property type="molecule type" value="Genomic_DNA"/>
</dbReference>
<dbReference type="Proteomes" id="UP000645612">
    <property type="component" value="Unassembled WGS sequence"/>
</dbReference>
<evidence type="ECO:0000313" key="2">
    <source>
        <dbReference type="Proteomes" id="UP000645612"/>
    </source>
</evidence>
<sequence>MFRHLKHIVNVDAEVSASALKPCMPGQKLNGPQVLRSPIDQGDPFPPHGVRAIRRVVQAEGRDPAMNQPSVLSASKDAAKRAAGSKTESIFAACFALRSF</sequence>
<dbReference type="AlphaFoldDB" id="A0A8I1AU39"/>
<protein>
    <submittedName>
        <fullName evidence="1">Uncharacterized protein</fullName>
    </submittedName>
</protein>
<reference evidence="1" key="1">
    <citation type="submission" date="2020-12" db="EMBL/GenBank/DDBJ databases">
        <title>Burkholderia cepacia complex in Mexico.</title>
        <authorList>
            <person name="Estrada P."/>
        </authorList>
    </citation>
    <scope>NUCLEOTIDE SEQUENCE</scope>
    <source>
        <strain evidence="1">871</strain>
    </source>
</reference>
<accession>A0A8I1AU39</accession>
<gene>
    <name evidence="1" type="ORF">JAO13_15160</name>
</gene>
<proteinExistence type="predicted"/>
<evidence type="ECO:0000313" key="1">
    <source>
        <dbReference type="EMBL" id="MBH9697773.1"/>
    </source>
</evidence>
<name>A0A8I1AU39_BURCE</name>
<organism evidence="1 2">
    <name type="scientific">Burkholderia cepacia</name>
    <name type="common">Pseudomonas cepacia</name>
    <dbReference type="NCBI Taxonomy" id="292"/>
    <lineage>
        <taxon>Bacteria</taxon>
        <taxon>Pseudomonadati</taxon>
        <taxon>Pseudomonadota</taxon>
        <taxon>Betaproteobacteria</taxon>
        <taxon>Burkholderiales</taxon>
        <taxon>Burkholderiaceae</taxon>
        <taxon>Burkholderia</taxon>
        <taxon>Burkholderia cepacia complex</taxon>
    </lineage>
</organism>
<comment type="caution">
    <text evidence="1">The sequence shown here is derived from an EMBL/GenBank/DDBJ whole genome shotgun (WGS) entry which is preliminary data.</text>
</comment>